<keyword evidence="7" id="KW-1185">Reference proteome</keyword>
<dbReference type="PANTHER" id="PTHR43788:SF6">
    <property type="entry name" value="DNA HELICASE B"/>
    <property type="match status" value="1"/>
</dbReference>
<evidence type="ECO:0000313" key="6">
    <source>
        <dbReference type="EMBL" id="TKD00219.1"/>
    </source>
</evidence>
<evidence type="ECO:0000259" key="4">
    <source>
        <dbReference type="SMART" id="SM00278"/>
    </source>
</evidence>
<dbReference type="CDD" id="cd18809">
    <property type="entry name" value="SF1_C_RecD"/>
    <property type="match status" value="1"/>
</dbReference>
<dbReference type="GO" id="GO:0003677">
    <property type="term" value="F:DNA binding"/>
    <property type="evidence" value="ECO:0007669"/>
    <property type="project" value="InterPro"/>
</dbReference>
<dbReference type="InterPro" id="IPR041451">
    <property type="entry name" value="RecD2_SH13"/>
</dbReference>
<evidence type="ECO:0000313" key="7">
    <source>
        <dbReference type="Proteomes" id="UP000309215"/>
    </source>
</evidence>
<keyword evidence="2" id="KW-0067">ATP-binding</keyword>
<feature type="domain" description="Helix-hairpin-helix DNA-binding motif class 1" evidence="4">
    <location>
        <begin position="232"/>
        <end position="251"/>
    </location>
</feature>
<dbReference type="GO" id="GO:0005524">
    <property type="term" value="F:ATP binding"/>
    <property type="evidence" value="ECO:0007669"/>
    <property type="project" value="UniProtKB-KW"/>
</dbReference>
<dbReference type="InterPro" id="IPR027785">
    <property type="entry name" value="UvrD-like_helicase_C"/>
</dbReference>
<dbReference type="Proteomes" id="UP000309215">
    <property type="component" value="Unassembled WGS sequence"/>
</dbReference>
<reference evidence="6 7" key="1">
    <citation type="submission" date="2019-04" db="EMBL/GenBank/DDBJ databases">
        <authorList>
            <person name="Li Y."/>
            <person name="Wang J."/>
        </authorList>
    </citation>
    <scope>NUCLEOTIDE SEQUENCE [LARGE SCALE GENOMIC DNA]</scope>
    <source>
        <strain evidence="6 7">DSM 14668</strain>
    </source>
</reference>
<organism evidence="6 7">
    <name type="scientific">Polyangium fumosum</name>
    <dbReference type="NCBI Taxonomy" id="889272"/>
    <lineage>
        <taxon>Bacteria</taxon>
        <taxon>Pseudomonadati</taxon>
        <taxon>Myxococcota</taxon>
        <taxon>Polyangia</taxon>
        <taxon>Polyangiales</taxon>
        <taxon>Polyangiaceae</taxon>
        <taxon>Polyangium</taxon>
    </lineage>
</organism>
<dbReference type="SMART" id="SM00382">
    <property type="entry name" value="AAA"/>
    <property type="match status" value="1"/>
</dbReference>
<evidence type="ECO:0000259" key="5">
    <source>
        <dbReference type="SMART" id="SM00382"/>
    </source>
</evidence>
<dbReference type="GO" id="GO:0017116">
    <property type="term" value="F:single-stranded DNA helicase activity"/>
    <property type="evidence" value="ECO:0007669"/>
    <property type="project" value="TreeGrafter"/>
</dbReference>
<dbReference type="InterPro" id="IPR003583">
    <property type="entry name" value="Hlx-hairpin-Hlx_DNA-bd_motif"/>
</dbReference>
<dbReference type="InterPro" id="IPR029493">
    <property type="entry name" value="RecD2-like_HHH"/>
</dbReference>
<dbReference type="InterPro" id="IPR027417">
    <property type="entry name" value="P-loop_NTPase"/>
</dbReference>
<dbReference type="InterPro" id="IPR050534">
    <property type="entry name" value="Coronavir_polyprotein_1ab"/>
</dbReference>
<dbReference type="GO" id="GO:0006310">
    <property type="term" value="P:DNA recombination"/>
    <property type="evidence" value="ECO:0007669"/>
    <property type="project" value="InterPro"/>
</dbReference>
<dbReference type="Pfam" id="PF14520">
    <property type="entry name" value="HHH_5"/>
    <property type="match status" value="1"/>
</dbReference>
<dbReference type="EMBL" id="SSMQ01000049">
    <property type="protein sequence ID" value="TKD00219.1"/>
    <property type="molecule type" value="Genomic_DNA"/>
</dbReference>
<accession>A0A4U1J0Z1</accession>
<dbReference type="Pfam" id="PF18335">
    <property type="entry name" value="SH3_13"/>
    <property type="match status" value="1"/>
</dbReference>
<dbReference type="HAMAP" id="MF_01488">
    <property type="entry name" value="RecD2"/>
    <property type="match status" value="1"/>
</dbReference>
<dbReference type="Gene3D" id="2.30.30.940">
    <property type="match status" value="1"/>
</dbReference>
<gene>
    <name evidence="6" type="ORF">E8A74_35430</name>
</gene>
<dbReference type="RefSeq" id="WP_136933512.1">
    <property type="nucleotide sequence ID" value="NZ_SSMQ01000049.1"/>
</dbReference>
<dbReference type="Pfam" id="PF23139">
    <property type="entry name" value="OB_YrrC"/>
    <property type="match status" value="1"/>
</dbReference>
<dbReference type="SUPFAM" id="SSF52540">
    <property type="entry name" value="P-loop containing nucleoside triphosphate hydrolases"/>
    <property type="match status" value="2"/>
</dbReference>
<dbReference type="PANTHER" id="PTHR43788">
    <property type="entry name" value="DNA2/NAM7 HELICASE FAMILY MEMBER"/>
    <property type="match status" value="1"/>
</dbReference>
<comment type="caution">
    <text evidence="6">The sequence shown here is derived from an EMBL/GenBank/DDBJ whole genome shotgun (WGS) entry which is preliminary data.</text>
</comment>
<dbReference type="Gene3D" id="1.10.10.2220">
    <property type="match status" value="1"/>
</dbReference>
<feature type="domain" description="AAA+ ATPase" evidence="5">
    <location>
        <begin position="393"/>
        <end position="541"/>
    </location>
</feature>
<dbReference type="AlphaFoldDB" id="A0A4U1J0Z1"/>
<dbReference type="InterPro" id="IPR010994">
    <property type="entry name" value="RuvA_2-like"/>
</dbReference>
<dbReference type="SUPFAM" id="SSF47781">
    <property type="entry name" value="RuvA domain 2-like"/>
    <property type="match status" value="1"/>
</dbReference>
<dbReference type="InterPro" id="IPR006345">
    <property type="entry name" value="RecD2"/>
</dbReference>
<dbReference type="GO" id="GO:0009338">
    <property type="term" value="C:exodeoxyribonuclease V complex"/>
    <property type="evidence" value="ECO:0007669"/>
    <property type="project" value="TreeGrafter"/>
</dbReference>
<evidence type="ECO:0000256" key="2">
    <source>
        <dbReference type="ARBA" id="ARBA00022840"/>
    </source>
</evidence>
<dbReference type="Gene3D" id="1.10.150.20">
    <property type="entry name" value="5' to 3' exonuclease, C-terminal subdomain"/>
    <property type="match status" value="1"/>
</dbReference>
<feature type="region of interest" description="Disordered" evidence="3">
    <location>
        <begin position="1"/>
        <end position="34"/>
    </location>
</feature>
<dbReference type="SMART" id="SM00278">
    <property type="entry name" value="HhH1"/>
    <property type="match status" value="2"/>
</dbReference>
<sequence length="774" mass="83506">MNRRGRTPLLAGGTGRKGPAGAASRPRSGPQGPAQHTLFAAQKAAPAKDGTLTLEGEVVRVTYENDQTGFRVVKVAIDGHEAPLPWVGRFQPVAPGTRVRATGRYERDGRHGDQLRVETLLEIAPSTLQGLEKYLGSGMVAGVGPVFAKRIVETLGVDALRVLDEEPERLAEVPGLGSRRAEAVAKAWASQRVIRDIMIFLQQHGASAALATRIYKRFGASAIDIVKRAPYRLALEVWGVGFKTADQIARAVGVSPDAPERAQAGVLQMLSDLAGKGHVYAERNALVAAAALMLEREEEGVNRAIDALALSGRARVETLPSGEVAVYESTLYEAEARLAERLLALLRAPGRPLAGRRGEPPEVVAQAAIESFEARTRVALAPAQRDAIEQAARSKILVITGGPGVGKTTIVRAILALFDLAGHTVRLAAPTGRAAKRMSEATGREAVTLHRMLEFDPKERGFLRKKGRALEADVLIVDEASMIDLPLCDALTQATSDEARLVLVGDVDQLPSVGPGAVLRDIIASGAIPTVRLSQIFRQAEGSLIVQNAHRIHDGEKPEGATDKRGEFFVFQRKDPEEAAATIHELVTERIPRGFGLHPVRDVQVLSPMNKGPVGTIALNETLQRSLNPDGPSVTRGGKVFRLGDKVMQLKNDYDREVYNGDVGLVRAIDAEAGTLTVTFDGRDVAYEESDLDELVLAYATTIHKSQGSEYPAVVVTLLSQHFVMLSRNLLYTAVTRGKRLVVLVTDGRALNLALSETRREERQTGLAHRLRRG</sequence>
<dbReference type="GO" id="GO:0043139">
    <property type="term" value="F:5'-3' DNA helicase activity"/>
    <property type="evidence" value="ECO:0007669"/>
    <property type="project" value="InterPro"/>
</dbReference>
<keyword evidence="1" id="KW-0547">Nucleotide-binding</keyword>
<protein>
    <submittedName>
        <fullName evidence="6">ATP-dependent RecD-like DNA helicase</fullName>
    </submittedName>
</protein>
<dbReference type="Pfam" id="PF14490">
    <property type="entry name" value="HHH_RecD2"/>
    <property type="match status" value="1"/>
</dbReference>
<dbReference type="CDD" id="cd17933">
    <property type="entry name" value="DEXSc_RecD-like"/>
    <property type="match status" value="1"/>
</dbReference>
<keyword evidence="6" id="KW-0378">Hydrolase</keyword>
<dbReference type="GO" id="GO:0006281">
    <property type="term" value="P:DNA repair"/>
    <property type="evidence" value="ECO:0007669"/>
    <property type="project" value="InterPro"/>
</dbReference>
<dbReference type="Gene3D" id="3.40.50.300">
    <property type="entry name" value="P-loop containing nucleotide triphosphate hydrolases"/>
    <property type="match status" value="2"/>
</dbReference>
<feature type="domain" description="Helix-hairpin-helix DNA-binding motif class 1" evidence="4">
    <location>
        <begin position="168"/>
        <end position="187"/>
    </location>
</feature>
<evidence type="ECO:0000256" key="3">
    <source>
        <dbReference type="SAM" id="MobiDB-lite"/>
    </source>
</evidence>
<keyword evidence="6" id="KW-0347">Helicase</keyword>
<evidence type="ECO:0000256" key="1">
    <source>
        <dbReference type="ARBA" id="ARBA00022741"/>
    </source>
</evidence>
<dbReference type="InterPro" id="IPR055446">
    <property type="entry name" value="RecD2_N_OB"/>
</dbReference>
<proteinExistence type="inferred from homology"/>
<dbReference type="OrthoDB" id="9763659at2"/>
<dbReference type="Pfam" id="PF13604">
    <property type="entry name" value="AAA_30"/>
    <property type="match status" value="1"/>
</dbReference>
<dbReference type="Pfam" id="PF13538">
    <property type="entry name" value="UvrD_C_2"/>
    <property type="match status" value="1"/>
</dbReference>
<dbReference type="NCBIfam" id="TIGR01448">
    <property type="entry name" value="recD_rel"/>
    <property type="match status" value="1"/>
</dbReference>
<name>A0A4U1J0Z1_9BACT</name>
<dbReference type="InterPro" id="IPR003593">
    <property type="entry name" value="AAA+_ATPase"/>
</dbReference>